<feature type="coiled-coil region" evidence="1">
    <location>
        <begin position="44"/>
        <end position="75"/>
    </location>
</feature>
<feature type="compositionally biased region" description="Low complexity" evidence="2">
    <location>
        <begin position="123"/>
        <end position="152"/>
    </location>
</feature>
<gene>
    <name evidence="3" type="ORF">BO85DRAFT_515617</name>
</gene>
<organism evidence="3 4">
    <name type="scientific">Aspergillus piperis CBS 112811</name>
    <dbReference type="NCBI Taxonomy" id="1448313"/>
    <lineage>
        <taxon>Eukaryota</taxon>
        <taxon>Fungi</taxon>
        <taxon>Dikarya</taxon>
        <taxon>Ascomycota</taxon>
        <taxon>Pezizomycotina</taxon>
        <taxon>Eurotiomycetes</taxon>
        <taxon>Eurotiomycetidae</taxon>
        <taxon>Eurotiales</taxon>
        <taxon>Aspergillaceae</taxon>
        <taxon>Aspergillus</taxon>
        <taxon>Aspergillus subgen. Circumdati</taxon>
    </lineage>
</organism>
<evidence type="ECO:0000256" key="2">
    <source>
        <dbReference type="SAM" id="MobiDB-lite"/>
    </source>
</evidence>
<dbReference type="EMBL" id="KZ825054">
    <property type="protein sequence ID" value="RAH63054.1"/>
    <property type="molecule type" value="Genomic_DNA"/>
</dbReference>
<reference evidence="3 4" key="1">
    <citation type="submission" date="2018-02" db="EMBL/GenBank/DDBJ databases">
        <title>The genomes of Aspergillus section Nigri reveals drivers in fungal speciation.</title>
        <authorList>
            <consortium name="DOE Joint Genome Institute"/>
            <person name="Vesth T.C."/>
            <person name="Nybo J."/>
            <person name="Theobald S."/>
            <person name="Brandl J."/>
            <person name="Frisvad J.C."/>
            <person name="Nielsen K.F."/>
            <person name="Lyhne E.K."/>
            <person name="Kogle M.E."/>
            <person name="Kuo A."/>
            <person name="Riley R."/>
            <person name="Clum A."/>
            <person name="Nolan M."/>
            <person name="Lipzen A."/>
            <person name="Salamov A."/>
            <person name="Henrissat B."/>
            <person name="Wiebenga A."/>
            <person name="De vries R.P."/>
            <person name="Grigoriev I.V."/>
            <person name="Mortensen U.H."/>
            <person name="Andersen M.R."/>
            <person name="Baker S.E."/>
        </authorList>
    </citation>
    <scope>NUCLEOTIDE SEQUENCE [LARGE SCALE GENOMIC DNA]</scope>
    <source>
        <strain evidence="3 4">CBS 112811</strain>
    </source>
</reference>
<dbReference type="Proteomes" id="UP000249526">
    <property type="component" value="Unassembled WGS sequence"/>
</dbReference>
<dbReference type="GeneID" id="37168195"/>
<evidence type="ECO:0000313" key="4">
    <source>
        <dbReference type="Proteomes" id="UP000249526"/>
    </source>
</evidence>
<keyword evidence="1" id="KW-0175">Coiled coil</keyword>
<sequence>MPKRVKNQSSINDYFKRKQDKVSDLGPAISLRTNVTGSAIWVMVKKLQKELREELQRLKSLEQEYRDQYNEKKERWTSTRKVLVDELAALDQSYQTEIEPDEKGLSDDDANLEAVVAELKSLEQQQQQQQQQEQQQTGPGPAETTPEEAAAKAQRRRELMEEIFRLEDEYIDHLLNVEEKQRRWNERREVLVNALAAVDEYIRHMEENEWEDDTEDA</sequence>
<protein>
    <submittedName>
        <fullName evidence="3">Uncharacterized protein</fullName>
    </submittedName>
</protein>
<dbReference type="RefSeq" id="XP_025520976.1">
    <property type="nucleotide sequence ID" value="XM_025664793.1"/>
</dbReference>
<dbReference type="AlphaFoldDB" id="A0A8G1RBE2"/>
<evidence type="ECO:0000313" key="3">
    <source>
        <dbReference type="EMBL" id="RAH63054.1"/>
    </source>
</evidence>
<accession>A0A8G1RBE2</accession>
<evidence type="ECO:0000256" key="1">
    <source>
        <dbReference type="SAM" id="Coils"/>
    </source>
</evidence>
<keyword evidence="4" id="KW-1185">Reference proteome</keyword>
<feature type="region of interest" description="Disordered" evidence="2">
    <location>
        <begin position="121"/>
        <end position="153"/>
    </location>
</feature>
<name>A0A8G1RBE2_9EURO</name>
<proteinExistence type="predicted"/>